<dbReference type="EC" id="2.7.8.-" evidence="17"/>
<evidence type="ECO:0000256" key="5">
    <source>
        <dbReference type="ARBA" id="ARBA00011738"/>
    </source>
</evidence>
<comment type="pathway">
    <text evidence="2 17">Phospholipid metabolism; phosphatidylinositol phosphate biosynthesis.</text>
</comment>
<dbReference type="InterPro" id="IPR043130">
    <property type="entry name" value="CDP-OH_PTrfase_TM_dom"/>
</dbReference>
<feature type="active site" description="Proton acceptor" evidence="17">
    <location>
        <position position="90"/>
    </location>
</feature>
<feature type="binding site" evidence="17">
    <location>
        <position position="86"/>
    </location>
    <ligand>
        <name>Mg(2+)</name>
        <dbReference type="ChEBI" id="CHEBI:18420"/>
        <label>2</label>
    </ligand>
</feature>
<dbReference type="GO" id="GO:0016740">
    <property type="term" value="F:transferase activity"/>
    <property type="evidence" value="ECO:0007669"/>
    <property type="project" value="UniProtKB-KW"/>
</dbReference>
<dbReference type="PROSITE" id="PS00379">
    <property type="entry name" value="CDP_ALCOHOL_P_TRANSF"/>
    <property type="match status" value="1"/>
</dbReference>
<feature type="transmembrane region" description="Helical" evidence="17">
    <location>
        <begin position="174"/>
        <end position="192"/>
    </location>
</feature>
<feature type="transmembrane region" description="Helical" evidence="17">
    <location>
        <begin position="151"/>
        <end position="168"/>
    </location>
</feature>
<dbReference type="Proteomes" id="UP001183176">
    <property type="component" value="Unassembled WGS sequence"/>
</dbReference>
<protein>
    <recommendedName>
        <fullName evidence="14 17">Phosphatidylinositol phosphate synthase</fullName>
        <shortName evidence="17">PIP synthase</shortName>
        <ecNumber evidence="17">2.7.8.-</ecNumber>
    </recommendedName>
    <alternativeName>
        <fullName evidence="15 17">CDP-diacylglycerol--D-myo-inositol-3-phosphate 3-phosphatidyltransferase</fullName>
    </alternativeName>
</protein>
<gene>
    <name evidence="19" type="ORF">RM423_07150</name>
</gene>
<feature type="binding site" evidence="17">
    <location>
        <position position="65"/>
    </location>
    <ligand>
        <name>Mg(2+)</name>
        <dbReference type="ChEBI" id="CHEBI:18420"/>
        <label>2</label>
    </ligand>
</feature>
<name>A0ABU2J858_9ACTN</name>
<evidence type="ECO:0000313" key="20">
    <source>
        <dbReference type="Proteomes" id="UP001183176"/>
    </source>
</evidence>
<comment type="cofactor">
    <cofactor evidence="17">
        <name>Mg(2+)</name>
        <dbReference type="ChEBI" id="CHEBI:18420"/>
    </cofactor>
    <text evidence="17">Contains a di-nuclear catalytic Mg(2+) center.</text>
</comment>
<feature type="binding site" evidence="17">
    <location>
        <begin position="28"/>
        <end position="31"/>
    </location>
    <ligand>
        <name>a CDP-1,2-diacyl-sn-glycerol</name>
        <dbReference type="ChEBI" id="CHEBI:58332"/>
    </ligand>
</feature>
<feature type="binding site" evidence="17">
    <location>
        <position position="86"/>
    </location>
    <ligand>
        <name>Mg(2+)</name>
        <dbReference type="ChEBI" id="CHEBI:18420"/>
        <label>1</label>
    </ligand>
</feature>
<feature type="binding site" evidence="17">
    <location>
        <position position="79"/>
    </location>
    <ligand>
        <name>a CDP-1,2-diacyl-sn-glycerol</name>
        <dbReference type="ChEBI" id="CHEBI:58332"/>
    </ligand>
</feature>
<comment type="caution">
    <text evidence="19">The sequence shown here is derived from an EMBL/GenBank/DDBJ whole genome shotgun (WGS) entry which is preliminary data.</text>
</comment>
<evidence type="ECO:0000256" key="9">
    <source>
        <dbReference type="ARBA" id="ARBA00022723"/>
    </source>
</evidence>
<comment type="catalytic activity">
    <reaction evidence="16 17">
        <text>a CDP-1,2-diacyl-sn-glycerol + 1D-myo-inositol 3-phosphate = a 1,2-diacyl-sn-glycero-3-phospho-(1D-myo-inositol-3-phosphate) + CMP + H(+)</text>
        <dbReference type="Rhea" id="RHEA:60504"/>
        <dbReference type="ChEBI" id="CHEBI:15378"/>
        <dbReference type="ChEBI" id="CHEBI:58088"/>
        <dbReference type="ChEBI" id="CHEBI:58332"/>
        <dbReference type="ChEBI" id="CHEBI:58401"/>
        <dbReference type="ChEBI" id="CHEBI:60377"/>
    </reaction>
</comment>
<feature type="binding site" evidence="17">
    <location>
        <position position="90"/>
    </location>
    <ligand>
        <name>Mg(2+)</name>
        <dbReference type="ChEBI" id="CHEBI:18420"/>
        <label>2</label>
    </ligand>
</feature>
<keyword evidence="17" id="KW-0444">Lipid biosynthesis</keyword>
<evidence type="ECO:0000256" key="16">
    <source>
        <dbReference type="ARBA" id="ARBA00048865"/>
    </source>
</evidence>
<keyword evidence="17" id="KW-0443">Lipid metabolism</keyword>
<dbReference type="InterPro" id="IPR000462">
    <property type="entry name" value="CDP-OH_P_trans"/>
</dbReference>
<dbReference type="InterPro" id="IPR044268">
    <property type="entry name" value="PIP_synthase_PgsA1"/>
</dbReference>
<proteinExistence type="inferred from homology"/>
<evidence type="ECO:0000256" key="8">
    <source>
        <dbReference type="ARBA" id="ARBA00022692"/>
    </source>
</evidence>
<evidence type="ECO:0000256" key="18">
    <source>
        <dbReference type="RuleBase" id="RU003750"/>
    </source>
</evidence>
<evidence type="ECO:0000256" key="11">
    <source>
        <dbReference type="ARBA" id="ARBA00022989"/>
    </source>
</evidence>
<dbReference type="Pfam" id="PF01066">
    <property type="entry name" value="CDP-OH_P_transf"/>
    <property type="match status" value="1"/>
</dbReference>
<evidence type="ECO:0000256" key="3">
    <source>
        <dbReference type="ARBA" id="ARBA00005189"/>
    </source>
</evidence>
<feature type="binding site" evidence="17">
    <location>
        <position position="69"/>
    </location>
    <ligand>
        <name>a CDP-1,2-diacyl-sn-glycerol</name>
        <dbReference type="ChEBI" id="CHEBI:58332"/>
    </ligand>
</feature>
<comment type="function">
    <text evidence="17">Catalyzes the conjugation of the 1'-hydroxyl group of D-myo-inositol-3-phosphate (also named L-myo-inositol-1-phosphate) with a lipid tail of cytidine diphosphate diacylglycerol (CDP-DAG), forming phosphatidylinositol phosphate (PIP) and CMP. PIP is a precursor of phosphatidylinositol (PI) which is an essential lipid required for cell wall formation.</text>
</comment>
<dbReference type="NCBIfam" id="NF045883">
    <property type="entry name" value="PIPSynth"/>
    <property type="match status" value="1"/>
</dbReference>
<dbReference type="RefSeq" id="WP_311422324.1">
    <property type="nucleotide sequence ID" value="NZ_JAVREH010000006.1"/>
</dbReference>
<comment type="pathway">
    <text evidence="3">Lipid metabolism.</text>
</comment>
<keyword evidence="9 17" id="KW-0479">Metal-binding</keyword>
<evidence type="ECO:0000256" key="2">
    <source>
        <dbReference type="ARBA" id="ARBA00004805"/>
    </source>
</evidence>
<evidence type="ECO:0000256" key="17">
    <source>
        <dbReference type="HAMAP-Rule" id="MF_02241"/>
    </source>
</evidence>
<reference evidence="20" key="1">
    <citation type="submission" date="2023-07" db="EMBL/GenBank/DDBJ databases">
        <title>30 novel species of actinomycetes from the DSMZ collection.</title>
        <authorList>
            <person name="Nouioui I."/>
        </authorList>
    </citation>
    <scope>NUCLEOTIDE SEQUENCE [LARGE SCALE GENOMIC DNA]</scope>
    <source>
        <strain evidence="20">DSM 44399</strain>
    </source>
</reference>
<evidence type="ECO:0000256" key="14">
    <source>
        <dbReference type="ARBA" id="ARBA00024082"/>
    </source>
</evidence>
<evidence type="ECO:0000256" key="1">
    <source>
        <dbReference type="ARBA" id="ARBA00004651"/>
    </source>
</evidence>
<evidence type="ECO:0000256" key="6">
    <source>
        <dbReference type="ARBA" id="ARBA00022475"/>
    </source>
</evidence>
<evidence type="ECO:0000313" key="19">
    <source>
        <dbReference type="EMBL" id="MDT0261170.1"/>
    </source>
</evidence>
<evidence type="ECO:0000256" key="4">
    <source>
        <dbReference type="ARBA" id="ARBA00010441"/>
    </source>
</evidence>
<feature type="binding site" evidence="17">
    <location>
        <position position="65"/>
    </location>
    <ligand>
        <name>Mg(2+)</name>
        <dbReference type="ChEBI" id="CHEBI:18420"/>
        <label>1</label>
    </ligand>
</feature>
<dbReference type="InterPro" id="IPR048254">
    <property type="entry name" value="CDP_ALCOHOL_P_TRANSF_CS"/>
</dbReference>
<sequence length="203" mass="21457">MLNLLRAPIGKAIAPLGRSLARAGVTPDMITVAGTVGATASALVCYPRGIFFVGTLFIWAFVMFDMVDGAVARAGGLTTRFGAVLDSSCDRIADAAVFGTLAWWFARHGHPALLAASLLCLCLGSLTSYIKARAEGAGFTCNVGIAERSERLIIVLVGTGLTGWPFRVPYVQGIALWLLVIASTITVGQRFLTVWQQARVQAA</sequence>
<evidence type="ECO:0000256" key="10">
    <source>
        <dbReference type="ARBA" id="ARBA00022842"/>
    </source>
</evidence>
<feature type="transmembrane region" description="Helical" evidence="17">
    <location>
        <begin position="49"/>
        <end position="67"/>
    </location>
</feature>
<comment type="caution">
    <text evidence="17">Lacks conserved residue(s) required for the propagation of feature annotation.</text>
</comment>
<comment type="subunit">
    <text evidence="5 17">Homodimer.</text>
</comment>
<evidence type="ECO:0000256" key="15">
    <source>
        <dbReference type="ARBA" id="ARBA00033137"/>
    </source>
</evidence>
<comment type="catalytic activity">
    <reaction evidence="13 17">
        <text>1,2-di-(9Z-octadecenoyl)-sn-glycero-3-cytidine-5'-diphosphate + 1D-myo-inositol 3-phosphate = 1,2-di-(9Z-octadecenoyl)-sn-glycero-3-phospho-(1D-myo-inositol-3-phosphate) + CMP + H(+)</text>
        <dbReference type="Rhea" id="RHEA:61216"/>
        <dbReference type="ChEBI" id="CHEBI:15378"/>
        <dbReference type="ChEBI" id="CHEBI:58401"/>
        <dbReference type="ChEBI" id="CHEBI:60377"/>
        <dbReference type="ChEBI" id="CHEBI:85356"/>
        <dbReference type="ChEBI" id="CHEBI:144472"/>
    </reaction>
</comment>
<feature type="binding site" evidence="17">
    <location>
        <position position="73"/>
    </location>
    <ligand>
        <name>a CDP-1,2-diacyl-sn-glycerol</name>
        <dbReference type="ChEBI" id="CHEBI:58332"/>
    </ligand>
</feature>
<evidence type="ECO:0000256" key="7">
    <source>
        <dbReference type="ARBA" id="ARBA00022679"/>
    </source>
</evidence>
<keyword evidence="10 17" id="KW-0460">Magnesium</keyword>
<feature type="binding site" evidence="17">
    <location>
        <position position="68"/>
    </location>
    <ligand>
        <name>Mg(2+)</name>
        <dbReference type="ChEBI" id="CHEBI:18420"/>
        <label>1</label>
    </ligand>
</feature>
<evidence type="ECO:0000256" key="13">
    <source>
        <dbReference type="ARBA" id="ARBA00023935"/>
    </source>
</evidence>
<comment type="subcellular location">
    <subcellularLocation>
        <location evidence="1 17">Cell membrane</location>
        <topology evidence="1 17">Multi-pass membrane protein</topology>
    </subcellularLocation>
</comment>
<dbReference type="EMBL" id="JAVREH010000006">
    <property type="protein sequence ID" value="MDT0261170.1"/>
    <property type="molecule type" value="Genomic_DNA"/>
</dbReference>
<accession>A0ABU2J858</accession>
<keyword evidence="11 17" id="KW-1133">Transmembrane helix</keyword>
<organism evidence="19 20">
    <name type="scientific">Jatrophihabitans lederbergiae</name>
    <dbReference type="NCBI Taxonomy" id="3075547"/>
    <lineage>
        <taxon>Bacteria</taxon>
        <taxon>Bacillati</taxon>
        <taxon>Actinomycetota</taxon>
        <taxon>Actinomycetes</taxon>
        <taxon>Jatrophihabitantales</taxon>
        <taxon>Jatrophihabitantaceae</taxon>
        <taxon>Jatrophihabitans</taxon>
    </lineage>
</organism>
<keyword evidence="17" id="KW-1208">Phospholipid metabolism</keyword>
<keyword evidence="8 17" id="KW-0812">Transmembrane</keyword>
<dbReference type="HAMAP" id="MF_02241">
    <property type="entry name" value="PIP_synthase"/>
    <property type="match status" value="1"/>
</dbReference>
<keyword evidence="12 17" id="KW-0472">Membrane</keyword>
<dbReference type="Gene3D" id="1.20.120.1760">
    <property type="match status" value="1"/>
</dbReference>
<keyword evidence="7 17" id="KW-0808">Transferase</keyword>
<keyword evidence="6 17" id="KW-1003">Cell membrane</keyword>
<keyword evidence="20" id="KW-1185">Reference proteome</keyword>
<feature type="transmembrane region" description="Helical" evidence="17">
    <location>
        <begin position="112"/>
        <end position="130"/>
    </location>
</feature>
<comment type="similarity">
    <text evidence="4 17 18">Belongs to the CDP-alcohol phosphatidyltransferase class-I family.</text>
</comment>
<evidence type="ECO:0000256" key="12">
    <source>
        <dbReference type="ARBA" id="ARBA00023136"/>
    </source>
</evidence>
<keyword evidence="17" id="KW-0594">Phospholipid biosynthesis</keyword>